<dbReference type="RefSeq" id="WP_167192393.1">
    <property type="nucleotide sequence ID" value="NZ_JAAONZ010000031.1"/>
</dbReference>
<keyword evidence="4 5" id="KW-0413">Isomerase</keyword>
<feature type="signal peptide" evidence="7">
    <location>
        <begin position="1"/>
        <end position="26"/>
    </location>
</feature>
<dbReference type="InterPro" id="IPR001179">
    <property type="entry name" value="PPIase_FKBP_dom"/>
</dbReference>
<evidence type="ECO:0000313" key="10">
    <source>
        <dbReference type="Proteomes" id="UP000787472"/>
    </source>
</evidence>
<dbReference type="PANTHER" id="PTHR43811">
    <property type="entry name" value="FKBP-TYPE PEPTIDYL-PROLYL CIS-TRANS ISOMERASE FKPA"/>
    <property type="match status" value="1"/>
</dbReference>
<evidence type="ECO:0000256" key="3">
    <source>
        <dbReference type="ARBA" id="ARBA00023110"/>
    </source>
</evidence>
<keyword evidence="7" id="KW-0732">Signal</keyword>
<dbReference type="Proteomes" id="UP000787472">
    <property type="component" value="Unassembled WGS sequence"/>
</dbReference>
<dbReference type="InterPro" id="IPR046357">
    <property type="entry name" value="PPIase_dom_sf"/>
</dbReference>
<evidence type="ECO:0000313" key="9">
    <source>
        <dbReference type="EMBL" id="NHO68428.1"/>
    </source>
</evidence>
<comment type="similarity">
    <text evidence="2 6">Belongs to the FKBP-type PPIase family.</text>
</comment>
<proteinExistence type="inferred from homology"/>
<dbReference type="Gene3D" id="1.10.287.460">
    <property type="entry name" value="Peptidyl-prolyl cis-trans isomerase, FKBP-type, N-terminal domain"/>
    <property type="match status" value="1"/>
</dbReference>
<evidence type="ECO:0000259" key="8">
    <source>
        <dbReference type="PROSITE" id="PS50059"/>
    </source>
</evidence>
<dbReference type="InterPro" id="IPR000774">
    <property type="entry name" value="PPIase_FKBP_N"/>
</dbReference>
<keyword evidence="10" id="KW-1185">Reference proteome</keyword>
<gene>
    <name evidence="9" type="ORF">G8770_22985</name>
</gene>
<dbReference type="AlphaFoldDB" id="A0A9E5MQ38"/>
<accession>A0A9E5MQ38</accession>
<evidence type="ECO:0000256" key="5">
    <source>
        <dbReference type="PROSITE-ProRule" id="PRU00277"/>
    </source>
</evidence>
<feature type="chain" id="PRO_5038957372" description="Peptidyl-prolyl cis-trans isomerase" evidence="7">
    <location>
        <begin position="27"/>
        <end position="234"/>
    </location>
</feature>
<dbReference type="GO" id="GO:0006457">
    <property type="term" value="P:protein folding"/>
    <property type="evidence" value="ECO:0007669"/>
    <property type="project" value="InterPro"/>
</dbReference>
<evidence type="ECO:0000256" key="7">
    <source>
        <dbReference type="SAM" id="SignalP"/>
    </source>
</evidence>
<protein>
    <recommendedName>
        <fullName evidence="6">Peptidyl-prolyl cis-trans isomerase</fullName>
        <ecNumber evidence="6">5.2.1.8</ecNumber>
    </recommendedName>
</protein>
<dbReference type="Pfam" id="PF01346">
    <property type="entry name" value="FKBP_N"/>
    <property type="match status" value="1"/>
</dbReference>
<comment type="caution">
    <text evidence="9">The sequence shown here is derived from an EMBL/GenBank/DDBJ whole genome shotgun (WGS) entry which is preliminary data.</text>
</comment>
<dbReference type="GO" id="GO:0003755">
    <property type="term" value="F:peptidyl-prolyl cis-trans isomerase activity"/>
    <property type="evidence" value="ECO:0007669"/>
    <property type="project" value="UniProtKB-UniRule"/>
</dbReference>
<evidence type="ECO:0000256" key="4">
    <source>
        <dbReference type="ARBA" id="ARBA00023235"/>
    </source>
</evidence>
<dbReference type="EC" id="5.2.1.8" evidence="6"/>
<dbReference type="Gene3D" id="3.10.50.40">
    <property type="match status" value="1"/>
</dbReference>
<reference evidence="9" key="1">
    <citation type="submission" date="2020-03" db="EMBL/GenBank/DDBJ databases">
        <authorList>
            <person name="Guo F."/>
        </authorList>
    </citation>
    <scope>NUCLEOTIDE SEQUENCE</scope>
    <source>
        <strain evidence="9">JCM 30134</strain>
    </source>
</reference>
<evidence type="ECO:0000256" key="2">
    <source>
        <dbReference type="ARBA" id="ARBA00006577"/>
    </source>
</evidence>
<sequence length="234" mass="25130">MISRKLLIGTAASALMLVGMGQQVMADEMKDLSDKASYIFGYKTGERLKDGPIEIDADIFTKAIKEGLKGSKPSMTEEEMQATMMALQEIQQQKQMEAMKVVAEANQKEGEAFLAANAKKDGVKTTDSGLQYKVLTKGKGAKPNKDSQVSVNYRGTLIDGSEFDSSERHGGPATFGVTQVITGWTEALMMMPEGSKWEVYIPSELAYGAGGAGGEIGPNATLIFEIELLDAGVK</sequence>
<dbReference type="EMBL" id="JAAONZ010000031">
    <property type="protein sequence ID" value="NHO68428.1"/>
    <property type="molecule type" value="Genomic_DNA"/>
</dbReference>
<dbReference type="InterPro" id="IPR036944">
    <property type="entry name" value="PPIase_FKBP_N_sf"/>
</dbReference>
<dbReference type="FunFam" id="3.10.50.40:FF:000006">
    <property type="entry name" value="Peptidyl-prolyl cis-trans isomerase"/>
    <property type="match status" value="1"/>
</dbReference>
<organism evidence="9 10">
    <name type="scientific">Pseudomaricurvus hydrocarbonicus</name>
    <dbReference type="NCBI Taxonomy" id="1470433"/>
    <lineage>
        <taxon>Bacteria</taxon>
        <taxon>Pseudomonadati</taxon>
        <taxon>Pseudomonadota</taxon>
        <taxon>Gammaproteobacteria</taxon>
        <taxon>Cellvibrionales</taxon>
        <taxon>Cellvibrionaceae</taxon>
        <taxon>Pseudomaricurvus</taxon>
    </lineage>
</organism>
<dbReference type="SUPFAM" id="SSF54534">
    <property type="entry name" value="FKBP-like"/>
    <property type="match status" value="1"/>
</dbReference>
<feature type="domain" description="PPIase FKBP-type" evidence="8">
    <location>
        <begin position="146"/>
        <end position="232"/>
    </location>
</feature>
<dbReference type="PANTHER" id="PTHR43811:SF19">
    <property type="entry name" value="39 KDA FK506-BINDING NUCLEAR PROTEIN"/>
    <property type="match status" value="1"/>
</dbReference>
<evidence type="ECO:0000256" key="6">
    <source>
        <dbReference type="RuleBase" id="RU003915"/>
    </source>
</evidence>
<name>A0A9E5MQ38_9GAMM</name>
<comment type="catalytic activity">
    <reaction evidence="1 5 6">
        <text>[protein]-peptidylproline (omega=180) = [protein]-peptidylproline (omega=0)</text>
        <dbReference type="Rhea" id="RHEA:16237"/>
        <dbReference type="Rhea" id="RHEA-COMP:10747"/>
        <dbReference type="Rhea" id="RHEA-COMP:10748"/>
        <dbReference type="ChEBI" id="CHEBI:83833"/>
        <dbReference type="ChEBI" id="CHEBI:83834"/>
        <dbReference type="EC" id="5.2.1.8"/>
    </reaction>
</comment>
<evidence type="ECO:0000256" key="1">
    <source>
        <dbReference type="ARBA" id="ARBA00000971"/>
    </source>
</evidence>
<keyword evidence="3 5" id="KW-0697">Rotamase</keyword>
<dbReference type="PROSITE" id="PS50059">
    <property type="entry name" value="FKBP_PPIASE"/>
    <property type="match status" value="1"/>
</dbReference>
<dbReference type="Pfam" id="PF00254">
    <property type="entry name" value="FKBP_C"/>
    <property type="match status" value="1"/>
</dbReference>